<accession>A0A9X2WW40</accession>
<dbReference type="EMBL" id="JAMTCC010000025">
    <property type="protein sequence ID" value="MCT7946627.1"/>
    <property type="molecule type" value="Genomic_DNA"/>
</dbReference>
<feature type="region of interest" description="Disordered" evidence="1">
    <location>
        <begin position="146"/>
        <end position="168"/>
    </location>
</feature>
<dbReference type="RefSeq" id="WP_107946874.1">
    <property type="nucleotide sequence ID" value="NZ_JAMTCC010000025.1"/>
</dbReference>
<keyword evidence="3" id="KW-1185">Reference proteome</keyword>
<name>A0A9X2WW40_9GAMM</name>
<evidence type="ECO:0000256" key="1">
    <source>
        <dbReference type="SAM" id="MobiDB-lite"/>
    </source>
</evidence>
<gene>
    <name evidence="2" type="ORF">NE536_14795</name>
</gene>
<reference evidence="2" key="1">
    <citation type="journal article" date="2023" name="Int. J. Syst. Evol. Microbiol.">
        <title>&lt;i&gt;Shewanella septentrionalis&lt;/i&gt; sp. nov. and &lt;i&gt;Shewanella holmiensis&lt;/i&gt; sp. nov., isolated from Baltic Sea water and sediments.</title>
        <authorList>
            <person name="Martin-Rodriguez A.J."/>
            <person name="Thorell K."/>
            <person name="Joffre E."/>
            <person name="Jensie-Markopoulos S."/>
            <person name="Moore E.R.B."/>
            <person name="Sjoling A."/>
        </authorList>
    </citation>
    <scope>NUCLEOTIDE SEQUENCE</scope>
    <source>
        <strain evidence="2">SP1W3</strain>
    </source>
</reference>
<sequence length="168" mass="18355">MSTINPNSYTNPYANLALTQLKSSQSNQANDATSIALTGPAVSQDTVTLSSSAPVATADTYSHLAANAKQGYTGNVQAIAGKPESDKSTDKLAEAMQAILDKRTGIDREKLKQLEAEMEKIANDESLSEEEKAKQLELLQAQKMDLIKESSEKNEERQRRVDPEVYYS</sequence>
<organism evidence="2 3">
    <name type="scientific">Shewanella septentrionalis</name>
    <dbReference type="NCBI Taxonomy" id="2952223"/>
    <lineage>
        <taxon>Bacteria</taxon>
        <taxon>Pseudomonadati</taxon>
        <taxon>Pseudomonadota</taxon>
        <taxon>Gammaproteobacteria</taxon>
        <taxon>Alteromonadales</taxon>
        <taxon>Shewanellaceae</taxon>
        <taxon>Shewanella</taxon>
    </lineage>
</organism>
<protein>
    <submittedName>
        <fullName evidence="2">Uncharacterized protein</fullName>
    </submittedName>
</protein>
<comment type="caution">
    <text evidence="2">The sequence shown here is derived from an EMBL/GenBank/DDBJ whole genome shotgun (WGS) entry which is preliminary data.</text>
</comment>
<evidence type="ECO:0000313" key="2">
    <source>
        <dbReference type="EMBL" id="MCT7946627.1"/>
    </source>
</evidence>
<dbReference type="AlphaFoldDB" id="A0A9X2WW40"/>
<evidence type="ECO:0000313" key="3">
    <source>
        <dbReference type="Proteomes" id="UP001155604"/>
    </source>
</evidence>
<dbReference type="Proteomes" id="UP001155604">
    <property type="component" value="Unassembled WGS sequence"/>
</dbReference>
<proteinExistence type="predicted"/>